<evidence type="ECO:0000259" key="1">
    <source>
        <dbReference type="Pfam" id="PF07811"/>
    </source>
</evidence>
<organism evidence="2 3">
    <name type="scientific">Actinomadura livida</name>
    <dbReference type="NCBI Taxonomy" id="79909"/>
    <lineage>
        <taxon>Bacteria</taxon>
        <taxon>Bacillati</taxon>
        <taxon>Actinomycetota</taxon>
        <taxon>Actinomycetes</taxon>
        <taxon>Streptosporangiales</taxon>
        <taxon>Thermomonosporaceae</taxon>
        <taxon>Actinomadura</taxon>
    </lineage>
</organism>
<dbReference type="Proteomes" id="UP000549343">
    <property type="component" value="Unassembled WGS sequence"/>
</dbReference>
<name>A0A7W7IJT9_9ACTN</name>
<dbReference type="EMBL" id="JACHMV010000001">
    <property type="protein sequence ID" value="MBB4778023.1"/>
    <property type="molecule type" value="Genomic_DNA"/>
</dbReference>
<accession>A0A7W7IJT9</accession>
<proteinExistence type="predicted"/>
<comment type="caution">
    <text evidence="2">The sequence shown here is derived from an EMBL/GenBank/DDBJ whole genome shotgun (WGS) entry which is preliminary data.</text>
</comment>
<protein>
    <submittedName>
        <fullName evidence="2">Flp pilus assembly protein TadG</fullName>
    </submittedName>
</protein>
<feature type="domain" description="TadE-like" evidence="1">
    <location>
        <begin position="7"/>
        <end position="49"/>
    </location>
</feature>
<evidence type="ECO:0000313" key="3">
    <source>
        <dbReference type="Proteomes" id="UP000549343"/>
    </source>
</evidence>
<gene>
    <name evidence="2" type="ORF">F4557_006441</name>
</gene>
<evidence type="ECO:0000313" key="2">
    <source>
        <dbReference type="EMBL" id="MBB4778023.1"/>
    </source>
</evidence>
<dbReference type="Pfam" id="PF07811">
    <property type="entry name" value="TadE"/>
    <property type="match status" value="1"/>
</dbReference>
<sequence>MRAPDRGSMSLEMVLVTPLFVAFLLFLAGAGRMVDAKGQVDGAARDAVRAASIARSAPAAQRLAADTAAAGLTGTGWCSGGPSVATDVSAWGQGGRVGVTITCDVDLGDLSFIGLPGTKRLQGHAIAPVDTFTYRGTDAGGAEGPGGEP</sequence>
<dbReference type="AlphaFoldDB" id="A0A7W7IJT9"/>
<reference evidence="2 3" key="1">
    <citation type="submission" date="2020-08" db="EMBL/GenBank/DDBJ databases">
        <title>Sequencing the genomes of 1000 actinobacteria strains.</title>
        <authorList>
            <person name="Klenk H.-P."/>
        </authorList>
    </citation>
    <scope>NUCLEOTIDE SEQUENCE [LARGE SCALE GENOMIC DNA]</scope>
    <source>
        <strain evidence="2 3">DSM 44772</strain>
    </source>
</reference>
<dbReference type="InterPro" id="IPR012495">
    <property type="entry name" value="TadE-like_dom"/>
</dbReference>
<dbReference type="RefSeq" id="WP_229808183.1">
    <property type="nucleotide sequence ID" value="NZ_BAAAHD010000084.1"/>
</dbReference>